<evidence type="ECO:0000256" key="2">
    <source>
        <dbReference type="ARBA" id="ARBA00022722"/>
    </source>
</evidence>
<evidence type="ECO:0000256" key="4">
    <source>
        <dbReference type="ARBA" id="ARBA00022759"/>
    </source>
</evidence>
<accession>A0AAV9GYV8</accession>
<name>A0AAV9GYV8_9PEZI</name>
<dbReference type="AlphaFoldDB" id="A0AAV9GYV8"/>
<evidence type="ECO:0000256" key="1">
    <source>
        <dbReference type="ARBA" id="ARBA00009547"/>
    </source>
</evidence>
<dbReference type="GO" id="GO:0004519">
    <property type="term" value="F:endonuclease activity"/>
    <property type="evidence" value="ECO:0007669"/>
    <property type="project" value="UniProtKB-KW"/>
</dbReference>
<dbReference type="GO" id="GO:0003676">
    <property type="term" value="F:nucleic acid binding"/>
    <property type="evidence" value="ECO:0007669"/>
    <property type="project" value="InterPro"/>
</dbReference>
<dbReference type="PANTHER" id="PTHR33146:SF26">
    <property type="entry name" value="ENDONUCLEASE 4"/>
    <property type="match status" value="1"/>
</dbReference>
<evidence type="ECO:0000256" key="3">
    <source>
        <dbReference type="ARBA" id="ARBA00022723"/>
    </source>
</evidence>
<keyword evidence="3" id="KW-0479">Metal-binding</keyword>
<sequence>MKLSSVAALVASLPSAAAWGETRLKHRRHILGFGHITVAYIASNFVSSDTATYFKGLLHNNTEDYLAGIATWADSVRYTKWGRFSANFHFIDAKDDPPRSCGINLTRDCKADGCVVTAIHNYTTRLLDASLPASERAIAAKFVVHFIGDTHQPLHNEDVARGGNGIHVKWNGVDFNLHHVWDSSIAEKLVGGVRRQPYAEARRWADSLTTEINAGKFNASRLDWLQGVSLEDPTGTAVAWASEGNAYVCTTVLPEGPEAIRGQELGSDYYEAAAPVVELQVAKAGYRLAAWLDLIAARIKSQQSVMSDL</sequence>
<keyword evidence="7" id="KW-0325">Glycoprotein</keyword>
<dbReference type="GO" id="GO:0046872">
    <property type="term" value="F:metal ion binding"/>
    <property type="evidence" value="ECO:0007669"/>
    <property type="project" value="UniProtKB-KW"/>
</dbReference>
<comment type="similarity">
    <text evidence="1">Belongs to the nuclease type I family.</text>
</comment>
<keyword evidence="4" id="KW-0255">Endonuclease</keyword>
<dbReference type="GO" id="GO:0006308">
    <property type="term" value="P:DNA catabolic process"/>
    <property type="evidence" value="ECO:0007669"/>
    <property type="project" value="InterPro"/>
</dbReference>
<organism evidence="8 9">
    <name type="scientific">Podospora aff. communis PSN243</name>
    <dbReference type="NCBI Taxonomy" id="3040156"/>
    <lineage>
        <taxon>Eukaryota</taxon>
        <taxon>Fungi</taxon>
        <taxon>Dikarya</taxon>
        <taxon>Ascomycota</taxon>
        <taxon>Pezizomycotina</taxon>
        <taxon>Sordariomycetes</taxon>
        <taxon>Sordariomycetidae</taxon>
        <taxon>Sordariales</taxon>
        <taxon>Podosporaceae</taxon>
        <taxon>Podospora</taxon>
    </lineage>
</organism>
<protein>
    <submittedName>
        <fullName evidence="8">Nuclease S1</fullName>
    </submittedName>
</protein>
<keyword evidence="6" id="KW-1015">Disulfide bond</keyword>
<dbReference type="EMBL" id="MU865920">
    <property type="protein sequence ID" value="KAK4453422.1"/>
    <property type="molecule type" value="Genomic_DNA"/>
</dbReference>
<keyword evidence="2" id="KW-0540">Nuclease</keyword>
<dbReference type="GO" id="GO:0016788">
    <property type="term" value="F:hydrolase activity, acting on ester bonds"/>
    <property type="evidence" value="ECO:0007669"/>
    <property type="project" value="InterPro"/>
</dbReference>
<dbReference type="InterPro" id="IPR003154">
    <property type="entry name" value="S1/P1nuclease"/>
</dbReference>
<evidence type="ECO:0000313" key="8">
    <source>
        <dbReference type="EMBL" id="KAK4453422.1"/>
    </source>
</evidence>
<evidence type="ECO:0000256" key="5">
    <source>
        <dbReference type="ARBA" id="ARBA00022801"/>
    </source>
</evidence>
<dbReference type="Proteomes" id="UP001321760">
    <property type="component" value="Unassembled WGS sequence"/>
</dbReference>
<evidence type="ECO:0000313" key="9">
    <source>
        <dbReference type="Proteomes" id="UP001321760"/>
    </source>
</evidence>
<reference evidence="8" key="2">
    <citation type="submission" date="2023-05" db="EMBL/GenBank/DDBJ databases">
        <authorList>
            <consortium name="Lawrence Berkeley National Laboratory"/>
            <person name="Steindorff A."/>
            <person name="Hensen N."/>
            <person name="Bonometti L."/>
            <person name="Westerberg I."/>
            <person name="Brannstrom I.O."/>
            <person name="Guillou S."/>
            <person name="Cros-Aarteil S."/>
            <person name="Calhoun S."/>
            <person name="Haridas S."/>
            <person name="Kuo A."/>
            <person name="Mondo S."/>
            <person name="Pangilinan J."/>
            <person name="Riley R."/>
            <person name="Labutti K."/>
            <person name="Andreopoulos B."/>
            <person name="Lipzen A."/>
            <person name="Chen C."/>
            <person name="Yanf M."/>
            <person name="Daum C."/>
            <person name="Ng V."/>
            <person name="Clum A."/>
            <person name="Ohm R."/>
            <person name="Martin F."/>
            <person name="Silar P."/>
            <person name="Natvig D."/>
            <person name="Lalanne C."/>
            <person name="Gautier V."/>
            <person name="Ament-Velasquez S.L."/>
            <person name="Kruys A."/>
            <person name="Hutchinson M.I."/>
            <person name="Powell A.J."/>
            <person name="Barry K."/>
            <person name="Miller A.N."/>
            <person name="Grigoriev I.V."/>
            <person name="Debuchy R."/>
            <person name="Gladieux P."/>
            <person name="Thoren M.H."/>
            <person name="Johannesson H."/>
        </authorList>
    </citation>
    <scope>NUCLEOTIDE SEQUENCE</scope>
    <source>
        <strain evidence="8">PSN243</strain>
    </source>
</reference>
<dbReference type="Pfam" id="PF02265">
    <property type="entry name" value="S1-P1_nuclease"/>
    <property type="match status" value="1"/>
</dbReference>
<keyword evidence="5" id="KW-0378">Hydrolase</keyword>
<evidence type="ECO:0000256" key="6">
    <source>
        <dbReference type="ARBA" id="ARBA00023157"/>
    </source>
</evidence>
<gene>
    <name evidence="8" type="ORF">QBC34DRAFT_376328</name>
</gene>
<reference evidence="8" key="1">
    <citation type="journal article" date="2023" name="Mol. Phylogenet. Evol.">
        <title>Genome-scale phylogeny and comparative genomics of the fungal order Sordariales.</title>
        <authorList>
            <person name="Hensen N."/>
            <person name="Bonometti L."/>
            <person name="Westerberg I."/>
            <person name="Brannstrom I.O."/>
            <person name="Guillou S."/>
            <person name="Cros-Aarteil S."/>
            <person name="Calhoun S."/>
            <person name="Haridas S."/>
            <person name="Kuo A."/>
            <person name="Mondo S."/>
            <person name="Pangilinan J."/>
            <person name="Riley R."/>
            <person name="LaButti K."/>
            <person name="Andreopoulos B."/>
            <person name="Lipzen A."/>
            <person name="Chen C."/>
            <person name="Yan M."/>
            <person name="Daum C."/>
            <person name="Ng V."/>
            <person name="Clum A."/>
            <person name="Steindorff A."/>
            <person name="Ohm R.A."/>
            <person name="Martin F."/>
            <person name="Silar P."/>
            <person name="Natvig D.O."/>
            <person name="Lalanne C."/>
            <person name="Gautier V."/>
            <person name="Ament-Velasquez S.L."/>
            <person name="Kruys A."/>
            <person name="Hutchinson M.I."/>
            <person name="Powell A.J."/>
            <person name="Barry K."/>
            <person name="Miller A.N."/>
            <person name="Grigoriev I.V."/>
            <person name="Debuchy R."/>
            <person name="Gladieux P."/>
            <person name="Hiltunen Thoren M."/>
            <person name="Johannesson H."/>
        </authorList>
    </citation>
    <scope>NUCLEOTIDE SEQUENCE</scope>
    <source>
        <strain evidence="8">PSN243</strain>
    </source>
</reference>
<dbReference type="SUPFAM" id="SSF48537">
    <property type="entry name" value="Phospholipase C/P1 nuclease"/>
    <property type="match status" value="1"/>
</dbReference>
<dbReference type="InterPro" id="IPR008947">
    <property type="entry name" value="PLipase_C/P1_nuclease_dom_sf"/>
</dbReference>
<comment type="caution">
    <text evidence="8">The sequence shown here is derived from an EMBL/GenBank/DDBJ whole genome shotgun (WGS) entry which is preliminary data.</text>
</comment>
<evidence type="ECO:0000256" key="7">
    <source>
        <dbReference type="ARBA" id="ARBA00023180"/>
    </source>
</evidence>
<dbReference type="Gene3D" id="1.10.575.10">
    <property type="entry name" value="P1 Nuclease"/>
    <property type="match status" value="1"/>
</dbReference>
<dbReference type="PANTHER" id="PTHR33146">
    <property type="entry name" value="ENDONUCLEASE 4"/>
    <property type="match status" value="1"/>
</dbReference>
<dbReference type="CDD" id="cd11010">
    <property type="entry name" value="S1-P1_nuclease"/>
    <property type="match status" value="1"/>
</dbReference>
<proteinExistence type="inferred from homology"/>
<keyword evidence="9" id="KW-1185">Reference proteome</keyword>